<protein>
    <recommendedName>
        <fullName evidence="3">LysM domain-containing protein</fullName>
    </recommendedName>
</protein>
<dbReference type="CDD" id="cd00118">
    <property type="entry name" value="LysM"/>
    <property type="match status" value="1"/>
</dbReference>
<dbReference type="Proteomes" id="UP000650467">
    <property type="component" value="Unassembled WGS sequence"/>
</dbReference>
<comment type="caution">
    <text evidence="1">The sequence shown here is derived from an EMBL/GenBank/DDBJ whole genome shotgun (WGS) entry which is preliminary data.</text>
</comment>
<evidence type="ECO:0008006" key="3">
    <source>
        <dbReference type="Google" id="ProtNLM"/>
    </source>
</evidence>
<dbReference type="AlphaFoldDB" id="A0A835SYQ8"/>
<dbReference type="EMBL" id="JAEHOC010000035">
    <property type="protein sequence ID" value="KAG2428361.1"/>
    <property type="molecule type" value="Genomic_DNA"/>
</dbReference>
<accession>A0A835SYQ8</accession>
<dbReference type="OrthoDB" id="407355at2759"/>
<evidence type="ECO:0000313" key="1">
    <source>
        <dbReference type="EMBL" id="KAG2428361.1"/>
    </source>
</evidence>
<dbReference type="InterPro" id="IPR018392">
    <property type="entry name" value="LysM"/>
</dbReference>
<proteinExistence type="predicted"/>
<keyword evidence="2" id="KW-1185">Reference proteome</keyword>
<gene>
    <name evidence="1" type="ORF">HXX76_010506</name>
</gene>
<reference evidence="1" key="1">
    <citation type="journal article" date="2020" name="bioRxiv">
        <title>Comparative genomics of Chlamydomonas.</title>
        <authorList>
            <person name="Craig R.J."/>
            <person name="Hasan A.R."/>
            <person name="Ness R.W."/>
            <person name="Keightley P.D."/>
        </authorList>
    </citation>
    <scope>NUCLEOTIDE SEQUENCE</scope>
    <source>
        <strain evidence="1">SAG 7.73</strain>
    </source>
</reference>
<organism evidence="1 2">
    <name type="scientific">Chlamydomonas incerta</name>
    <dbReference type="NCBI Taxonomy" id="51695"/>
    <lineage>
        <taxon>Eukaryota</taxon>
        <taxon>Viridiplantae</taxon>
        <taxon>Chlorophyta</taxon>
        <taxon>core chlorophytes</taxon>
        <taxon>Chlorophyceae</taxon>
        <taxon>CS clade</taxon>
        <taxon>Chlamydomonadales</taxon>
        <taxon>Chlamydomonadaceae</taxon>
        <taxon>Chlamydomonas</taxon>
    </lineage>
</organism>
<sequence>MQPDPDAKIEILTSYFIPPCTRNAPQPPVPQSERGQGISTLSFRCSSALSSHDSIDPDTDGRFWVQLGAAPVIVVDGTMFAATEVFMNIEDIPTCADHTIISRLEVAYTLSQEGPIIWRVRAFCGPLPPPPHDSSWFDIAARYGITLSDLLRSNPHIGPTRPLSAYNGTDVRVPQLCGALSTQPPVSTIAASCGRYWPLPNTSFAGTWTCGDIAGAHLGRNLLYLNTTNNGLRRRLGRALLQTPGGTCILTSWVAVGQTCDDVTTAYNLDLGVFLKYNPAAPQQGKASSA</sequence>
<evidence type="ECO:0000313" key="2">
    <source>
        <dbReference type="Proteomes" id="UP000650467"/>
    </source>
</evidence>
<name>A0A835SYQ8_CHLIN</name>